<evidence type="ECO:0000256" key="1">
    <source>
        <dbReference type="SAM" id="Phobius"/>
    </source>
</evidence>
<keyword evidence="4" id="KW-1185">Reference proteome</keyword>
<feature type="signal peptide" evidence="2">
    <location>
        <begin position="1"/>
        <end position="32"/>
    </location>
</feature>
<dbReference type="AlphaFoldDB" id="A0A7Y9PKA7"/>
<proteinExistence type="predicted"/>
<evidence type="ECO:0000313" key="3">
    <source>
        <dbReference type="EMBL" id="NYF80658.1"/>
    </source>
</evidence>
<protein>
    <submittedName>
        <fullName evidence="3">Uncharacterized protein</fullName>
    </submittedName>
</protein>
<comment type="caution">
    <text evidence="3">The sequence shown here is derived from an EMBL/GenBank/DDBJ whole genome shotgun (WGS) entry which is preliminary data.</text>
</comment>
<name>A0A7Y9PKA7_9BACT</name>
<keyword evidence="2" id="KW-0732">Signal</keyword>
<dbReference type="Proteomes" id="UP000589520">
    <property type="component" value="Unassembled WGS sequence"/>
</dbReference>
<dbReference type="EMBL" id="JACCCW010000002">
    <property type="protein sequence ID" value="NYF80658.1"/>
    <property type="molecule type" value="Genomic_DNA"/>
</dbReference>
<accession>A0A7Y9PKA7</accession>
<dbReference type="RefSeq" id="WP_179492192.1">
    <property type="nucleotide sequence ID" value="NZ_JACCCW010000002.1"/>
</dbReference>
<evidence type="ECO:0000313" key="4">
    <source>
        <dbReference type="Proteomes" id="UP000589520"/>
    </source>
</evidence>
<feature type="chain" id="PRO_5031491641" evidence="2">
    <location>
        <begin position="33"/>
        <end position="79"/>
    </location>
</feature>
<sequence length="79" mass="8567">MSKQPQISRSTYLPVRLLLLVALLALSIPSNAQGCTQCRDNTAATPPQTQAAYRHAIELMVATAGSIFLATVFLLKKPR</sequence>
<keyword evidence="1" id="KW-1133">Transmembrane helix</keyword>
<feature type="transmembrane region" description="Helical" evidence="1">
    <location>
        <begin position="56"/>
        <end position="75"/>
    </location>
</feature>
<evidence type="ECO:0000256" key="2">
    <source>
        <dbReference type="SAM" id="SignalP"/>
    </source>
</evidence>
<gene>
    <name evidence="3" type="ORF">HDF17_002978</name>
</gene>
<reference evidence="3 4" key="1">
    <citation type="submission" date="2020-07" db="EMBL/GenBank/DDBJ databases">
        <title>Genomic Encyclopedia of Type Strains, Phase IV (KMG-V): Genome sequencing to study the core and pangenomes of soil and plant-associated prokaryotes.</title>
        <authorList>
            <person name="Whitman W."/>
        </authorList>
    </citation>
    <scope>NUCLEOTIDE SEQUENCE [LARGE SCALE GENOMIC DNA]</scope>
    <source>
        <strain evidence="3 4">X4EP2</strain>
    </source>
</reference>
<keyword evidence="1" id="KW-0812">Transmembrane</keyword>
<organism evidence="3 4">
    <name type="scientific">Granulicella arctica</name>
    <dbReference type="NCBI Taxonomy" id="940613"/>
    <lineage>
        <taxon>Bacteria</taxon>
        <taxon>Pseudomonadati</taxon>
        <taxon>Acidobacteriota</taxon>
        <taxon>Terriglobia</taxon>
        <taxon>Terriglobales</taxon>
        <taxon>Acidobacteriaceae</taxon>
        <taxon>Granulicella</taxon>
    </lineage>
</organism>
<keyword evidence="1" id="KW-0472">Membrane</keyword>